<dbReference type="Proteomes" id="UP000249746">
    <property type="component" value="Unassembled WGS sequence"/>
</dbReference>
<feature type="chain" id="PRO_5015877466" description="DUF411 domain-containing protein" evidence="1">
    <location>
        <begin position="23"/>
        <end position="156"/>
    </location>
</feature>
<organism evidence="2 3">
    <name type="scientific">Helicobacter valdiviensis</name>
    <dbReference type="NCBI Taxonomy" id="1458358"/>
    <lineage>
        <taxon>Bacteria</taxon>
        <taxon>Pseudomonadati</taxon>
        <taxon>Campylobacterota</taxon>
        <taxon>Epsilonproteobacteria</taxon>
        <taxon>Campylobacterales</taxon>
        <taxon>Helicobacteraceae</taxon>
        <taxon>Helicobacter</taxon>
    </lineage>
</organism>
<dbReference type="EMBL" id="NBIU01000024">
    <property type="protein sequence ID" value="PZT47668.1"/>
    <property type="molecule type" value="Genomic_DNA"/>
</dbReference>
<evidence type="ECO:0000313" key="2">
    <source>
        <dbReference type="EMBL" id="PZT47668.1"/>
    </source>
</evidence>
<dbReference type="InterPro" id="IPR007332">
    <property type="entry name" value="DUF411"/>
</dbReference>
<keyword evidence="1" id="KW-0732">Signal</keyword>
<name>A0A2W6MWR2_9HELI</name>
<dbReference type="RefSeq" id="WP_111230226.1">
    <property type="nucleotide sequence ID" value="NZ_NBIU01000024.1"/>
</dbReference>
<dbReference type="Pfam" id="PF04214">
    <property type="entry name" value="DUF411"/>
    <property type="match status" value="1"/>
</dbReference>
<evidence type="ECO:0008006" key="4">
    <source>
        <dbReference type="Google" id="ProtNLM"/>
    </source>
</evidence>
<accession>A0A2W6MWR2</accession>
<reference evidence="2 3" key="1">
    <citation type="submission" date="2017-03" db="EMBL/GenBank/DDBJ databases">
        <title>Genomic and clinical evidence uncovers the enterohepatic species Helicobacter valdiviensis as a potential human intestinal pathogen.</title>
        <authorList>
            <person name="Fresia P."/>
            <person name="Jara R."/>
            <person name="Sierra R."/>
            <person name="Ferres I."/>
            <person name="Greif G."/>
            <person name="Iraola G."/>
            <person name="Collado L."/>
        </authorList>
    </citation>
    <scope>NUCLEOTIDE SEQUENCE [LARGE SCALE GENOMIC DNA]</scope>
    <source>
        <strain evidence="2 3">WBE14</strain>
    </source>
</reference>
<feature type="signal peptide" evidence="1">
    <location>
        <begin position="1"/>
        <end position="22"/>
    </location>
</feature>
<sequence length="156" mass="17577">MKKIISKSVFLAFGVMPLGLFAADKIELYNSPFCGCCKVWEDYMVKKGYEVKSTYAEDIAKIKEKYKIKPEYQSCHTGIIQGYVVEGHVPEDALKWLLENKPKDVIGISTPGMPIGSPGMEQGNVEEEYPVILMLKDGSYKTYGIYKGHKLIKKVI</sequence>
<dbReference type="AlphaFoldDB" id="A0A2W6MWR2"/>
<proteinExistence type="predicted"/>
<gene>
    <name evidence="2" type="ORF">B6S12_07705</name>
</gene>
<dbReference type="OrthoDB" id="14727at2"/>
<evidence type="ECO:0000256" key="1">
    <source>
        <dbReference type="SAM" id="SignalP"/>
    </source>
</evidence>
<evidence type="ECO:0000313" key="3">
    <source>
        <dbReference type="Proteomes" id="UP000249746"/>
    </source>
</evidence>
<keyword evidence="3" id="KW-1185">Reference proteome</keyword>
<protein>
    <recommendedName>
        <fullName evidence="4">DUF411 domain-containing protein</fullName>
    </recommendedName>
</protein>
<comment type="caution">
    <text evidence="2">The sequence shown here is derived from an EMBL/GenBank/DDBJ whole genome shotgun (WGS) entry which is preliminary data.</text>
</comment>